<keyword evidence="2" id="KW-1185">Reference proteome</keyword>
<dbReference type="STRING" id="1965070.A0A443RKH1"/>
<reference evidence="1 2" key="1">
    <citation type="journal article" date="2018" name="Gigascience">
        <title>Genomes of trombidid mites reveal novel predicted allergens and laterally-transferred genes associated with secondary metabolism.</title>
        <authorList>
            <person name="Dong X."/>
            <person name="Chaisiri K."/>
            <person name="Xia D."/>
            <person name="Armstrong S.D."/>
            <person name="Fang Y."/>
            <person name="Donnelly M.J."/>
            <person name="Kadowaki T."/>
            <person name="McGarry J.W."/>
            <person name="Darby A.C."/>
            <person name="Makepeace B.L."/>
        </authorList>
    </citation>
    <scope>NUCLEOTIDE SEQUENCE [LARGE SCALE GENOMIC DNA]</scope>
    <source>
        <strain evidence="1">UoL-WK</strain>
    </source>
</reference>
<protein>
    <submittedName>
        <fullName evidence="1">Uncharacterized protein</fullName>
    </submittedName>
</protein>
<comment type="caution">
    <text evidence="1">The sequence shown here is derived from an EMBL/GenBank/DDBJ whole genome shotgun (WGS) entry which is preliminary data.</text>
</comment>
<evidence type="ECO:0000313" key="1">
    <source>
        <dbReference type="EMBL" id="RWS15765.1"/>
    </source>
</evidence>
<dbReference type="Proteomes" id="UP000285301">
    <property type="component" value="Unassembled WGS sequence"/>
</dbReference>
<evidence type="ECO:0000313" key="2">
    <source>
        <dbReference type="Proteomes" id="UP000285301"/>
    </source>
</evidence>
<gene>
    <name evidence="1" type="ORF">B4U79_16056</name>
</gene>
<dbReference type="AlphaFoldDB" id="A0A443RKH1"/>
<sequence length="203" mass="23208">MPITCRATTRAPYTWGSRDMVERLLKKFVLKGSSRKNFATRADNSSLATDQECGQRDVDVVYRYLFRTRINQNQHQTLAIMETCVLIPPEYSLVLRPHNGHKALDASKNGILSANGGTEAKKKSDENGNRFHEMNVCVWSNQYIRKGTYFLPFQGTIRLDRLEVYSLLDDNDVSIERVKPIDHIIATLLGSEQCRVGTRRSRD</sequence>
<organism evidence="1 2">
    <name type="scientific">Dinothrombium tinctorium</name>
    <dbReference type="NCBI Taxonomy" id="1965070"/>
    <lineage>
        <taxon>Eukaryota</taxon>
        <taxon>Metazoa</taxon>
        <taxon>Ecdysozoa</taxon>
        <taxon>Arthropoda</taxon>
        <taxon>Chelicerata</taxon>
        <taxon>Arachnida</taxon>
        <taxon>Acari</taxon>
        <taxon>Acariformes</taxon>
        <taxon>Trombidiformes</taxon>
        <taxon>Prostigmata</taxon>
        <taxon>Anystina</taxon>
        <taxon>Parasitengona</taxon>
        <taxon>Trombidioidea</taxon>
        <taxon>Trombidiidae</taxon>
        <taxon>Dinothrombium</taxon>
    </lineage>
</organism>
<accession>A0A443RKH1</accession>
<dbReference type="OrthoDB" id="3437960at2759"/>
<proteinExistence type="predicted"/>
<dbReference type="EMBL" id="NCKU01000369">
    <property type="protein sequence ID" value="RWS15765.1"/>
    <property type="molecule type" value="Genomic_DNA"/>
</dbReference>
<name>A0A443RKH1_9ACAR</name>